<keyword evidence="4" id="KW-1185">Reference proteome</keyword>
<dbReference type="AlphaFoldDB" id="A0A316XAY2"/>
<dbReference type="OrthoDB" id="1273722at2"/>
<name>A0A316XAY2_9FLAO</name>
<proteinExistence type="predicted"/>
<dbReference type="Pfam" id="PF14028">
    <property type="entry name" value="Lant_dehydr_C"/>
    <property type="match status" value="1"/>
</dbReference>
<dbReference type="InterPro" id="IPR023809">
    <property type="entry name" value="Thiopep_bacteriocin_synth_dom"/>
</dbReference>
<dbReference type="Pfam" id="PF04738">
    <property type="entry name" value="Lant_dehydr_N"/>
    <property type="match status" value="1"/>
</dbReference>
<organism evidence="3 4">
    <name type="scientific">Chryseobacterium phosphatilyticum</name>
    <dbReference type="NCBI Taxonomy" id="475075"/>
    <lineage>
        <taxon>Bacteria</taxon>
        <taxon>Pseudomonadati</taxon>
        <taxon>Bacteroidota</taxon>
        <taxon>Flavobacteriia</taxon>
        <taxon>Flavobacteriales</taxon>
        <taxon>Weeksellaceae</taxon>
        <taxon>Chryseobacterium group</taxon>
        <taxon>Chryseobacterium</taxon>
    </lineage>
</organism>
<comment type="caution">
    <text evidence="3">The sequence shown here is derived from an EMBL/GenBank/DDBJ whole genome shotgun (WGS) entry which is preliminary data.</text>
</comment>
<feature type="domain" description="Thiopeptide-type bacteriocin biosynthesis" evidence="2">
    <location>
        <begin position="751"/>
        <end position="1007"/>
    </location>
</feature>
<feature type="domain" description="Lantibiotic dehydratase N-terminal" evidence="1">
    <location>
        <begin position="34"/>
        <end position="681"/>
    </location>
</feature>
<evidence type="ECO:0000313" key="3">
    <source>
        <dbReference type="EMBL" id="PWN70339.1"/>
    </source>
</evidence>
<evidence type="ECO:0000313" key="4">
    <source>
        <dbReference type="Proteomes" id="UP000236594"/>
    </source>
</evidence>
<gene>
    <name evidence="3" type="ORF">C1631_010200</name>
</gene>
<sequence>MRYNDIEKLNFYLLRTPLFPQTNIDGWEKDINTESFRKAIYLSSPDLHEQLINWNEKKLSKEKTDKIKKSLLKYWLRIHFRTIPFGTNAGISMGQWDNKTLVTLDKEQDKVSVRLDMQVMHDIIEQLEQKIFVRQICTFYTNNTLYSTKNKYRYIESSTKDSRLNYEVISTEKNKYLNSIVKACTNGLTLSSIIEILVKQDISYEDSFDYINELIDSKILISELSPKVTDKNFQESIYQFLKKLQVSVDRENKNDVELIHNLLTLFEIVDKANRTNEIGNAVDQISKILDTAGIKNHKKNIIQTDLLKGKISNTLNTNIFKDFKRVLSTVFQIGGSDNIDALTDFKNVFTTRYDQQEIPLLLALDPLSGINYPVHSDNDVSDLIGDIQFKNESTSNVIQGSVKWNQFLGEKLIDAIKNNEDKISITQEELAPFSDENKNVPFSMSSLVQIYHDHEEQPVIFHKFSDGPSSSTYLGRFCHLDTQLEESVKQALIQEESFFENQIIAEVAHTPQPRVGNILLRPHLRNYEIPVLTPHNKDSEPIYLDDLMISIKNDRIILRSKKYNKEVIPSLSSAHNYNLHKVPVYHFLCDLQYQNVTPSYNWNWGLFTNYEYLPRIMVNNIILSRTSWLLSFDKIFKGKQASLDVFREYLKEINIPEVFTFAERDMELPVFKNNDLSLEILLDHLSKEKKIRVFENLSHQYESVVKDVDGNVHSNEFLIPWNNIGSKKNKDLPLSTVKNTVTRNFIPGSEWLFYKIYCSPKVTDQIIKNVIYKFAGTLIKKGIIKKWFFMRYTDPDHHIRLRFLTASDNHTISNQICQLLDKYLTQEMIIHKIVVDTYNREIERYGESTIDHMESIFYFDSECVCRLLKEAELTETSIWKFAIAGVNRILDDFGYGSTDKRDIMSQLANGYGNMVDDNSKAILKDKYRNHRGEVLDLLSEENNDITKILNIRTRKTAGYIADIRQLQSEQMVKSLVVSYIHMFINRIFASKPNIYESILYYFLHKSYDSLLNIKKLT</sequence>
<protein>
    <recommendedName>
        <fullName evidence="5">Lantibiotic dehydratase</fullName>
    </recommendedName>
</protein>
<dbReference type="EMBL" id="PPED02000002">
    <property type="protein sequence ID" value="PWN70339.1"/>
    <property type="molecule type" value="Genomic_DNA"/>
</dbReference>
<evidence type="ECO:0008006" key="5">
    <source>
        <dbReference type="Google" id="ProtNLM"/>
    </source>
</evidence>
<evidence type="ECO:0000259" key="1">
    <source>
        <dbReference type="Pfam" id="PF04738"/>
    </source>
</evidence>
<dbReference type="RefSeq" id="WP_109711975.1">
    <property type="nucleotide sequence ID" value="NZ_PPED02000002.1"/>
</dbReference>
<dbReference type="Proteomes" id="UP000236594">
    <property type="component" value="Unassembled WGS sequence"/>
</dbReference>
<accession>A0A316XAY2</accession>
<dbReference type="InterPro" id="IPR006827">
    <property type="entry name" value="Lant_deHydtase_N"/>
</dbReference>
<dbReference type="NCBIfam" id="TIGR03891">
    <property type="entry name" value="thiopep_ocin"/>
    <property type="match status" value="1"/>
</dbReference>
<evidence type="ECO:0000259" key="2">
    <source>
        <dbReference type="Pfam" id="PF14028"/>
    </source>
</evidence>
<reference evidence="3 4" key="1">
    <citation type="submission" date="2018-04" db="EMBL/GenBank/DDBJ databases">
        <title>Draft Genome Sequence of Phosphate-Solubilizing Chryseobacterium sp. ISE14 that is a Biocontrol and Plant Growth-Promoting Rhizobacterium Isolated from Cucumber.</title>
        <authorList>
            <person name="Jeong J.-J."/>
            <person name="Sang M.K."/>
            <person name="Choi I.-G."/>
            <person name="Kim K.D."/>
        </authorList>
    </citation>
    <scope>NUCLEOTIDE SEQUENCE [LARGE SCALE GENOMIC DNA]</scope>
    <source>
        <strain evidence="3 4">ISE14</strain>
    </source>
</reference>